<name>A0AA39FKX4_MICHY</name>
<dbReference type="EMBL" id="JAQQBR010000162">
    <property type="protein sequence ID" value="KAK0171502.1"/>
    <property type="molecule type" value="Genomic_DNA"/>
</dbReference>
<comment type="caution">
    <text evidence="1">The sequence shown here is derived from an EMBL/GenBank/DDBJ whole genome shotgun (WGS) entry which is preliminary data.</text>
</comment>
<reference evidence="1" key="1">
    <citation type="journal article" date="2023" name="bioRxiv">
        <title>Scaffold-level genome assemblies of two parasitoid biocontrol wasps reveal the parthenogenesis mechanism and an associated novel virus.</title>
        <authorList>
            <person name="Inwood S."/>
            <person name="Skelly J."/>
            <person name="Guhlin J."/>
            <person name="Harrop T."/>
            <person name="Goldson S."/>
            <person name="Dearden P."/>
        </authorList>
    </citation>
    <scope>NUCLEOTIDE SEQUENCE</scope>
    <source>
        <strain evidence="1">Lincoln</strain>
        <tissue evidence="1">Whole body</tissue>
    </source>
</reference>
<proteinExistence type="predicted"/>
<evidence type="ECO:0000313" key="1">
    <source>
        <dbReference type="EMBL" id="KAK0171502.1"/>
    </source>
</evidence>
<protein>
    <submittedName>
        <fullName evidence="1">Uncharacterized protein</fullName>
    </submittedName>
</protein>
<accession>A0AA39FKX4</accession>
<sequence length="142" mass="17026">MVDNNYQNLIDVIYNEFEYYADGYGHYNEFVSTKNNIAAYLIIDNLRKLYWLKRIWIEDDQRPETVNYYPRLAPMHLEEQCTDTDEVSTDPDEVSTDTEHEYIDHEMNELFLQNWIAAYGNVSGYITYEEDDEDDDDDDMMI</sequence>
<evidence type="ECO:0000313" key="2">
    <source>
        <dbReference type="Proteomes" id="UP001168972"/>
    </source>
</evidence>
<keyword evidence="2" id="KW-1185">Reference proteome</keyword>
<dbReference type="Proteomes" id="UP001168972">
    <property type="component" value="Unassembled WGS sequence"/>
</dbReference>
<reference evidence="1" key="2">
    <citation type="submission" date="2023-03" db="EMBL/GenBank/DDBJ databases">
        <authorList>
            <person name="Inwood S.N."/>
            <person name="Skelly J.G."/>
            <person name="Guhlin J."/>
            <person name="Harrop T.W.R."/>
            <person name="Goldson S.G."/>
            <person name="Dearden P.K."/>
        </authorList>
    </citation>
    <scope>NUCLEOTIDE SEQUENCE</scope>
    <source>
        <strain evidence="1">Lincoln</strain>
        <tissue evidence="1">Whole body</tissue>
    </source>
</reference>
<organism evidence="1 2">
    <name type="scientific">Microctonus hyperodae</name>
    <name type="common">Parasitoid wasp</name>
    <dbReference type="NCBI Taxonomy" id="165561"/>
    <lineage>
        <taxon>Eukaryota</taxon>
        <taxon>Metazoa</taxon>
        <taxon>Ecdysozoa</taxon>
        <taxon>Arthropoda</taxon>
        <taxon>Hexapoda</taxon>
        <taxon>Insecta</taxon>
        <taxon>Pterygota</taxon>
        <taxon>Neoptera</taxon>
        <taxon>Endopterygota</taxon>
        <taxon>Hymenoptera</taxon>
        <taxon>Apocrita</taxon>
        <taxon>Ichneumonoidea</taxon>
        <taxon>Braconidae</taxon>
        <taxon>Euphorinae</taxon>
        <taxon>Microctonus</taxon>
    </lineage>
</organism>
<gene>
    <name evidence="1" type="ORF">PV327_011187</name>
</gene>
<dbReference type="AlphaFoldDB" id="A0AA39FKX4"/>